<sequence>MFKLELSAPKEYFMTNICHPKVAELGRICLDIDSLKGKWSPTLQIRTVLLLIQALFNALNPDDPLANDPAIDVAEQWKTNKFQAIETVREWTRLCTKNNQ</sequence>
<dbReference type="AlphaFoldDB" id="A0A8C8UGM6"/>
<dbReference type="InterPro" id="IPR016135">
    <property type="entry name" value="UBQ-conjugating_enzyme/RWD"/>
</dbReference>
<dbReference type="PROSITE" id="PS50127">
    <property type="entry name" value="UBC_2"/>
    <property type="match status" value="1"/>
</dbReference>
<dbReference type="SUPFAM" id="SSF54495">
    <property type="entry name" value="UBC-like"/>
    <property type="match status" value="1"/>
</dbReference>
<dbReference type="GeneTree" id="ENSGT00540000070023"/>
<dbReference type="PANTHER" id="PTHR24068">
    <property type="entry name" value="UBIQUITIN-CONJUGATING ENZYME E2"/>
    <property type="match status" value="1"/>
</dbReference>
<dbReference type="Pfam" id="PF00179">
    <property type="entry name" value="UQ_con"/>
    <property type="match status" value="1"/>
</dbReference>
<evidence type="ECO:0000313" key="3">
    <source>
        <dbReference type="Proteomes" id="UP000694547"/>
    </source>
</evidence>
<reference evidence="2" key="3">
    <citation type="submission" date="2025-09" db="UniProtKB">
        <authorList>
            <consortium name="Ensembl"/>
        </authorList>
    </citation>
    <scope>IDENTIFICATION</scope>
</reference>
<proteinExistence type="predicted"/>
<protein>
    <recommendedName>
        <fullName evidence="1">UBC core domain-containing protein</fullName>
    </recommendedName>
</protein>
<dbReference type="InterPro" id="IPR000608">
    <property type="entry name" value="UBC"/>
</dbReference>
<dbReference type="Proteomes" id="UP000694547">
    <property type="component" value="Chromosome 1"/>
</dbReference>
<organism evidence="2 3">
    <name type="scientific">Peromyscus maniculatus bairdii</name>
    <name type="common">Prairie deer mouse</name>
    <dbReference type="NCBI Taxonomy" id="230844"/>
    <lineage>
        <taxon>Eukaryota</taxon>
        <taxon>Metazoa</taxon>
        <taxon>Chordata</taxon>
        <taxon>Craniata</taxon>
        <taxon>Vertebrata</taxon>
        <taxon>Euteleostomi</taxon>
        <taxon>Mammalia</taxon>
        <taxon>Eutheria</taxon>
        <taxon>Euarchontoglires</taxon>
        <taxon>Glires</taxon>
        <taxon>Rodentia</taxon>
        <taxon>Myomorpha</taxon>
        <taxon>Muroidea</taxon>
        <taxon>Cricetidae</taxon>
        <taxon>Neotominae</taxon>
        <taxon>Peromyscus</taxon>
    </lineage>
</organism>
<accession>A0A8C8UGM6</accession>
<keyword evidence="3" id="KW-1185">Reference proteome</keyword>
<feature type="domain" description="UBC core" evidence="1">
    <location>
        <begin position="1"/>
        <end position="97"/>
    </location>
</feature>
<evidence type="ECO:0000313" key="2">
    <source>
        <dbReference type="Ensembl" id="ENSPEMP00000031328.1"/>
    </source>
</evidence>
<dbReference type="Gene3D" id="3.10.110.10">
    <property type="entry name" value="Ubiquitin Conjugating Enzyme"/>
    <property type="match status" value="1"/>
</dbReference>
<name>A0A8C8UGM6_PERMB</name>
<dbReference type="Ensembl" id="ENSPEMT00000039198.1">
    <property type="protein sequence ID" value="ENSPEMP00000031328.1"/>
    <property type="gene ID" value="ENSPEMG00000030245.1"/>
</dbReference>
<reference evidence="2 3" key="1">
    <citation type="submission" date="2018-10" db="EMBL/GenBank/DDBJ databases">
        <title>Improved assembly of the deer mouse Peromyscus maniculatus genome.</title>
        <authorList>
            <person name="Lassance J.-M."/>
            <person name="Hoekstra H.E."/>
        </authorList>
    </citation>
    <scope>NUCLEOTIDE SEQUENCE [LARGE SCALE GENOMIC DNA]</scope>
</reference>
<evidence type="ECO:0000259" key="1">
    <source>
        <dbReference type="PROSITE" id="PS50127"/>
    </source>
</evidence>
<reference evidence="2" key="2">
    <citation type="submission" date="2025-08" db="UniProtKB">
        <authorList>
            <consortium name="Ensembl"/>
        </authorList>
    </citation>
    <scope>IDENTIFICATION</scope>
</reference>